<comment type="caution">
    <text evidence="1">The sequence shown here is derived from an EMBL/GenBank/DDBJ whole genome shotgun (WGS) entry which is preliminary data.</text>
</comment>
<proteinExistence type="predicted"/>
<accession>A0ABT2FFD7</accession>
<reference evidence="1 2" key="1">
    <citation type="submission" date="2022-02" db="EMBL/GenBank/DDBJ databases">
        <authorList>
            <person name="Zhuang L."/>
        </authorList>
    </citation>
    <scope>NUCLEOTIDE SEQUENCE [LARGE SCALE GENOMIC DNA]</scope>
    <source>
        <strain evidence="1 2">C32</strain>
    </source>
</reference>
<dbReference type="InterPro" id="IPR027417">
    <property type="entry name" value="P-loop_NTPase"/>
</dbReference>
<dbReference type="RefSeq" id="WP_238894168.1">
    <property type="nucleotide sequence ID" value="NZ_JAKOGG010000001.1"/>
</dbReference>
<organism evidence="1 2">
    <name type="scientific">Shewanella electrica</name>
    <dbReference type="NCBI Taxonomy" id="515560"/>
    <lineage>
        <taxon>Bacteria</taxon>
        <taxon>Pseudomonadati</taxon>
        <taxon>Pseudomonadota</taxon>
        <taxon>Gammaproteobacteria</taxon>
        <taxon>Alteromonadales</taxon>
        <taxon>Shewanellaceae</taxon>
        <taxon>Shewanella</taxon>
    </lineage>
</organism>
<protein>
    <recommendedName>
        <fullName evidence="3">ATP-binding protein</fullName>
    </recommendedName>
</protein>
<dbReference type="EMBL" id="JAKOGG010000001">
    <property type="protein sequence ID" value="MCS4554873.1"/>
    <property type="molecule type" value="Genomic_DNA"/>
</dbReference>
<sequence length="886" mass="100669">MSSIILNLEKPEYDEYFSTDELWQQQAADILVKHLEKFGIQAADRTVKNSLHIDLNSIHDAILISGGRGTGKSVFLKNAKSIWKKKKKDDGLVPALHFTPIIDPTLLQDHDSFTNVLIAHIYNQVICELNSSQRCSSRHEINEKKFYDSLRKLAEAIEQPGDISEHAGLDKIIQYSSGIKIDKLFYEFVAAAKNILNCDAIVLPIDDVDMALGKAYSVLEEIRRRLSCPDIIPIVSGDLELYQHLVKLKLANDLNSEPPFNDNDSQFRDEKSKELSEAYVTKVLPNQYRIALQPIEDLVSSLIIKDPELTIPNHKQSYQDYQHNLKRYFFGSINSEEKSADYPLPSSAREVGQLVRLLPPSILCKTDFNQQLSLQDWESMRIWAEGKQHGASYVLARSAIQLLHKKEQPFRLTQLMAFNVKEQAAQRLPWAKYDYIDEQKRVAKVYAIADNDNLLSNTIRDKILRSMPPLEMHTDRMSITNDNAKEDKSKLALGVYTNWAYYSTQGNQQRKIFFSRAFELLATSLFMASSLKNENKEAWKDIFINIFNSVPFYSIHALNPTKTVNENSPDDLENGSKNITASNDANEDIKIIVDFSNELINWVEKYASILQDYITDTSHLIALLSAVFNKAFSQLNILRERYHNDKNKEDQLLDAILRYRYILVNAFASFIKSDGVVQANLALDTLPTTLRDINYFSSFSSTYKRNVGWIHTSAASEHSNNDTKGALSESSKDDLKDTTVDKIENTSGVKFLESILNHPIFTGLGINIDDCVDVESAPITFIFSKPKARSSSNSNQKLGNTTKQKKVRGKSFTAINKIAMKGKRYDSPDELIAAINSEAFAKEEQKNLFTELNDEMTRKGSKIDDYKGKHVNVYKILESMQVHTDA</sequence>
<evidence type="ECO:0000313" key="1">
    <source>
        <dbReference type="EMBL" id="MCS4554873.1"/>
    </source>
</evidence>
<dbReference type="SUPFAM" id="SSF52540">
    <property type="entry name" value="P-loop containing nucleoside triphosphate hydrolases"/>
    <property type="match status" value="1"/>
</dbReference>
<reference evidence="2" key="2">
    <citation type="submission" date="2023-07" db="EMBL/GenBank/DDBJ databases">
        <title>Shewanella mangrovi sp. nov., an acetaldehyde- degrading bacterium isolated from mangrove sediment.</title>
        <authorList>
            <person name="Liu Y."/>
        </authorList>
    </citation>
    <scope>NUCLEOTIDE SEQUENCE [LARGE SCALE GENOMIC DNA]</scope>
    <source>
        <strain evidence="2">C32</strain>
    </source>
</reference>
<dbReference type="Proteomes" id="UP001201549">
    <property type="component" value="Unassembled WGS sequence"/>
</dbReference>
<evidence type="ECO:0000313" key="2">
    <source>
        <dbReference type="Proteomes" id="UP001201549"/>
    </source>
</evidence>
<evidence type="ECO:0008006" key="3">
    <source>
        <dbReference type="Google" id="ProtNLM"/>
    </source>
</evidence>
<gene>
    <name evidence="1" type="ORF">L9G74_00295</name>
</gene>
<keyword evidence="2" id="KW-1185">Reference proteome</keyword>
<name>A0ABT2FFD7_9GAMM</name>